<dbReference type="AlphaFoldDB" id="A0A643CFS4"/>
<keyword evidence="11" id="KW-0408">Iron</keyword>
<dbReference type="GO" id="GO:0046872">
    <property type="term" value="F:metal ion binding"/>
    <property type="evidence" value="ECO:0007669"/>
    <property type="project" value="UniProtKB-KW"/>
</dbReference>
<keyword evidence="6 14" id="KW-0812">Transmembrane</keyword>
<keyword evidence="12" id="KW-0496">Mitochondrion</keyword>
<dbReference type="OrthoDB" id="244at2759"/>
<reference evidence="16 17" key="1">
    <citation type="journal article" date="2019" name="PLoS ONE">
        <title>Genomic analyses reveal an absence of contemporary introgressive admixture between fin whales and blue whales, despite known hybrids.</title>
        <authorList>
            <person name="Westbury M.V."/>
            <person name="Petersen B."/>
            <person name="Lorenzen E.D."/>
        </authorList>
    </citation>
    <scope>NUCLEOTIDE SEQUENCE [LARGE SCALE GENOMIC DNA]</scope>
    <source>
        <strain evidence="16">FinWhale-01</strain>
    </source>
</reference>
<feature type="transmembrane region" description="Helical" evidence="14">
    <location>
        <begin position="122"/>
        <end position="143"/>
    </location>
</feature>
<organism evidence="16 17">
    <name type="scientific">Balaenoptera physalus</name>
    <name type="common">Fin whale</name>
    <name type="synonym">Balaena physalus</name>
    <dbReference type="NCBI Taxonomy" id="9770"/>
    <lineage>
        <taxon>Eukaryota</taxon>
        <taxon>Metazoa</taxon>
        <taxon>Chordata</taxon>
        <taxon>Craniata</taxon>
        <taxon>Vertebrata</taxon>
        <taxon>Euteleostomi</taxon>
        <taxon>Mammalia</taxon>
        <taxon>Eutheria</taxon>
        <taxon>Laurasiatheria</taxon>
        <taxon>Artiodactyla</taxon>
        <taxon>Whippomorpha</taxon>
        <taxon>Cetacea</taxon>
        <taxon>Mysticeti</taxon>
        <taxon>Balaenopteridae</taxon>
        <taxon>Balaenoptera</taxon>
    </lineage>
</organism>
<dbReference type="GO" id="GO:0009055">
    <property type="term" value="F:electron transfer activity"/>
    <property type="evidence" value="ECO:0007669"/>
    <property type="project" value="InterPro"/>
</dbReference>
<sequence>TSVEMLTMDESFDIYMQTVFPYSLSAFTFTNMKHRNYSTAYSYSYCIYRLYTTMRTNVILRGSSHYKPALSNLIHWHHSCRMDLRRLFLLVAVHLLFLHETGSNNPTGIPSDTDKIPLHPYYTIKDILGALLLILASLILVLFSPDLLGDPDNYTPANPLNTPPHITPE</sequence>
<dbReference type="InterPro" id="IPR027387">
    <property type="entry name" value="Cytb/b6-like_sf"/>
</dbReference>
<dbReference type="InterPro" id="IPR005798">
    <property type="entry name" value="Cyt_b/b6_C"/>
</dbReference>
<keyword evidence="3" id="KW-0813">Transport</keyword>
<dbReference type="SUPFAM" id="SSF81648">
    <property type="entry name" value="a domain/subunit of cytochrome bc1 complex (Ubiquinol-cytochrome c reductase)"/>
    <property type="match status" value="1"/>
</dbReference>
<feature type="non-terminal residue" evidence="16">
    <location>
        <position position="1"/>
    </location>
</feature>
<dbReference type="EMBL" id="SGJD01001628">
    <property type="protein sequence ID" value="KAB0399073.1"/>
    <property type="molecule type" value="Genomic_DNA"/>
</dbReference>
<evidence type="ECO:0000256" key="8">
    <source>
        <dbReference type="ARBA" id="ARBA00022792"/>
    </source>
</evidence>
<evidence type="ECO:0000256" key="6">
    <source>
        <dbReference type="ARBA" id="ARBA00022692"/>
    </source>
</evidence>
<evidence type="ECO:0000256" key="9">
    <source>
        <dbReference type="ARBA" id="ARBA00022982"/>
    </source>
</evidence>
<evidence type="ECO:0000256" key="11">
    <source>
        <dbReference type="ARBA" id="ARBA00023004"/>
    </source>
</evidence>
<dbReference type="GO" id="GO:0016491">
    <property type="term" value="F:oxidoreductase activity"/>
    <property type="evidence" value="ECO:0007669"/>
    <property type="project" value="UniProtKB-UniRule"/>
</dbReference>
<evidence type="ECO:0000259" key="15">
    <source>
        <dbReference type="PROSITE" id="PS51003"/>
    </source>
</evidence>
<keyword evidence="13 14" id="KW-0472">Membrane</keyword>
<comment type="subcellular location">
    <subcellularLocation>
        <location evidence="1">Mitochondrion inner membrane</location>
        <topology evidence="1">Multi-pass membrane protein</topology>
    </subcellularLocation>
</comment>
<evidence type="ECO:0000256" key="4">
    <source>
        <dbReference type="ARBA" id="ARBA00022617"/>
    </source>
</evidence>
<evidence type="ECO:0000313" key="16">
    <source>
        <dbReference type="EMBL" id="KAB0399073.1"/>
    </source>
</evidence>
<dbReference type="Proteomes" id="UP000437017">
    <property type="component" value="Unassembled WGS sequence"/>
</dbReference>
<keyword evidence="8" id="KW-0999">Mitochondrion inner membrane</keyword>
<dbReference type="Gene3D" id="1.20.810.10">
    <property type="entry name" value="Cytochrome Bc1 Complex, Chain C"/>
    <property type="match status" value="1"/>
</dbReference>
<comment type="caution">
    <text evidence="16">The sequence shown here is derived from an EMBL/GenBank/DDBJ whole genome shotgun (WGS) entry which is preliminary data.</text>
</comment>
<name>A0A643CFS4_BALPH</name>
<evidence type="ECO:0000256" key="3">
    <source>
        <dbReference type="ARBA" id="ARBA00022448"/>
    </source>
</evidence>
<evidence type="ECO:0000256" key="1">
    <source>
        <dbReference type="ARBA" id="ARBA00004448"/>
    </source>
</evidence>
<dbReference type="GO" id="GO:0005743">
    <property type="term" value="C:mitochondrial inner membrane"/>
    <property type="evidence" value="ECO:0007669"/>
    <property type="project" value="UniProtKB-SubCell"/>
</dbReference>
<evidence type="ECO:0000313" key="17">
    <source>
        <dbReference type="Proteomes" id="UP000437017"/>
    </source>
</evidence>
<keyword evidence="10 14" id="KW-1133">Transmembrane helix</keyword>
<evidence type="ECO:0000256" key="10">
    <source>
        <dbReference type="ARBA" id="ARBA00022989"/>
    </source>
</evidence>
<evidence type="ECO:0000256" key="13">
    <source>
        <dbReference type="ARBA" id="ARBA00023136"/>
    </source>
</evidence>
<evidence type="ECO:0000256" key="5">
    <source>
        <dbReference type="ARBA" id="ARBA00022660"/>
    </source>
</evidence>
<evidence type="ECO:0000256" key="7">
    <source>
        <dbReference type="ARBA" id="ARBA00022723"/>
    </source>
</evidence>
<dbReference type="PROSITE" id="PS51003">
    <property type="entry name" value="CYTB_CTER"/>
    <property type="match status" value="1"/>
</dbReference>
<keyword evidence="9" id="KW-0249">Electron transport</keyword>
<dbReference type="InterPro" id="IPR036150">
    <property type="entry name" value="Cyt_b/b6_C_sf"/>
</dbReference>
<dbReference type="GO" id="GO:0022900">
    <property type="term" value="P:electron transport chain"/>
    <property type="evidence" value="ECO:0007669"/>
    <property type="project" value="UniProtKB-UniRule"/>
</dbReference>
<evidence type="ECO:0000256" key="14">
    <source>
        <dbReference type="SAM" id="Phobius"/>
    </source>
</evidence>
<keyword evidence="5" id="KW-0679">Respiratory chain</keyword>
<gene>
    <name evidence="16" type="ORF">E2I00_011876</name>
</gene>
<keyword evidence="7" id="KW-0479">Metal-binding</keyword>
<accession>A0A643CFS4</accession>
<protein>
    <recommendedName>
        <fullName evidence="2">Cytochrome b</fullName>
    </recommendedName>
</protein>
<evidence type="ECO:0000256" key="2">
    <source>
        <dbReference type="ARBA" id="ARBA00013531"/>
    </source>
</evidence>
<feature type="domain" description="Cytochrome b/b6 C-terminal region profile" evidence="15">
    <location>
        <begin position="108"/>
        <end position="169"/>
    </location>
</feature>
<keyword evidence="4" id="KW-0349">Heme</keyword>
<keyword evidence="17" id="KW-1185">Reference proteome</keyword>
<evidence type="ECO:0000256" key="12">
    <source>
        <dbReference type="ARBA" id="ARBA00023128"/>
    </source>
</evidence>
<proteinExistence type="predicted"/>